<reference evidence="1" key="1">
    <citation type="submission" date="2022-11" db="EMBL/GenBank/DDBJ databases">
        <title>Lacinutrix neustonica HL-RS19T sp. nov., isolated from the surface microlayer sample of brackish Lake Shihwa.</title>
        <authorList>
            <person name="Choi J.Y."/>
            <person name="Hwang C.Y."/>
        </authorList>
    </citation>
    <scope>NUCLEOTIDE SEQUENCE</scope>
    <source>
        <strain evidence="1">HL-RS19</strain>
    </source>
</reference>
<dbReference type="KEGG" id="lnu:N7U66_18640"/>
<dbReference type="AlphaFoldDB" id="A0A9E8MX27"/>
<dbReference type="Proteomes" id="UP001164705">
    <property type="component" value="Chromosome"/>
</dbReference>
<gene>
    <name evidence="1" type="ORF">N7U66_18640</name>
</gene>
<evidence type="ECO:0000313" key="2">
    <source>
        <dbReference type="Proteomes" id="UP001164705"/>
    </source>
</evidence>
<accession>A0A9E8MX27</accession>
<evidence type="ECO:0000313" key="1">
    <source>
        <dbReference type="EMBL" id="WAC01859.1"/>
    </source>
</evidence>
<keyword evidence="2" id="KW-1185">Reference proteome</keyword>
<dbReference type="RefSeq" id="WP_267676457.1">
    <property type="nucleotide sequence ID" value="NZ_CP113088.1"/>
</dbReference>
<protein>
    <submittedName>
        <fullName evidence="1">Uncharacterized protein</fullName>
    </submittedName>
</protein>
<sequence length="441" mass="47148">MNFRDSCQSNENNSLWLEVTVTTAGILAFTITPNSTSISEDYDFFIFGPNTTCGNLGPTIRCSTTNPSSSGQANNLTGLSTTETDNFEGPGPAGNSFVSAINAAAGDTYFIVIDRPIGNSPFSLTWTGNAQFAEAPESDTNNNGQVLDLTDCDSLAPFNDGQTPFDLDVNTPLMIGSQNNVAVAYYESESDANIAVNALSSPYISTANGQTIYATITNTTTGCFSIQEFQLFITSQPTISASPNLVACDDSSNNGIETFNLNAQNNTVLGSQNPTDFNITYHVNQLDADGNLNPLASPYTNTSNPQTIFVRMEDAINSACYATAPFDLIVNNLPIITSIPDYPICDDNTDGFYVFNLTSQDGNIINGQANVSVSYYESDADANSNINAIANPTNYTNITASTQVIYVRLGSTISSCFSISSFEIIVNPLPLVTPIPRLRSL</sequence>
<name>A0A9E8MX27_9FLAO</name>
<organism evidence="1 2">
    <name type="scientific">Lacinutrix neustonica</name>
    <dbReference type="NCBI Taxonomy" id="2980107"/>
    <lineage>
        <taxon>Bacteria</taxon>
        <taxon>Pseudomonadati</taxon>
        <taxon>Bacteroidota</taxon>
        <taxon>Flavobacteriia</taxon>
        <taxon>Flavobacteriales</taxon>
        <taxon>Flavobacteriaceae</taxon>
        <taxon>Lacinutrix</taxon>
    </lineage>
</organism>
<dbReference type="EMBL" id="CP113088">
    <property type="protein sequence ID" value="WAC01859.1"/>
    <property type="molecule type" value="Genomic_DNA"/>
</dbReference>
<proteinExistence type="predicted"/>